<accession>A0A7S0YIB1</accession>
<reference evidence="2" key="1">
    <citation type="submission" date="2021-01" db="EMBL/GenBank/DDBJ databases">
        <authorList>
            <person name="Corre E."/>
            <person name="Pelletier E."/>
            <person name="Niang G."/>
            <person name="Scheremetjew M."/>
            <person name="Finn R."/>
            <person name="Kale V."/>
            <person name="Holt S."/>
            <person name="Cochrane G."/>
            <person name="Meng A."/>
            <person name="Brown T."/>
            <person name="Cohen L."/>
        </authorList>
    </citation>
    <scope>NUCLEOTIDE SEQUENCE</scope>
    <source>
        <strain evidence="2">SAG 63-3</strain>
    </source>
</reference>
<name>A0A7S0YIB1_9CHLO</name>
<evidence type="ECO:0000313" key="2">
    <source>
        <dbReference type="EMBL" id="CAD8780922.1"/>
    </source>
</evidence>
<dbReference type="EMBL" id="HBFM01023397">
    <property type="protein sequence ID" value="CAD8780922.1"/>
    <property type="molecule type" value="Transcribed_RNA"/>
</dbReference>
<dbReference type="AlphaFoldDB" id="A0A7S0YIB1"/>
<gene>
    <name evidence="2" type="ORF">PPAR00522_LOCUS15157</name>
</gene>
<feature type="region of interest" description="Disordered" evidence="1">
    <location>
        <begin position="1"/>
        <end position="76"/>
    </location>
</feature>
<organism evidence="2">
    <name type="scientific">Polytomella parva</name>
    <dbReference type="NCBI Taxonomy" id="51329"/>
    <lineage>
        <taxon>Eukaryota</taxon>
        <taxon>Viridiplantae</taxon>
        <taxon>Chlorophyta</taxon>
        <taxon>core chlorophytes</taxon>
        <taxon>Chlorophyceae</taxon>
        <taxon>CS clade</taxon>
        <taxon>Chlamydomonadales</taxon>
        <taxon>Chlamydomonadaceae</taxon>
        <taxon>Polytomella</taxon>
    </lineage>
</organism>
<protein>
    <submittedName>
        <fullName evidence="2">Uncharacterized protein</fullName>
    </submittedName>
</protein>
<proteinExistence type="predicted"/>
<feature type="compositionally biased region" description="Basic and acidic residues" evidence="1">
    <location>
        <begin position="18"/>
        <end position="30"/>
    </location>
</feature>
<feature type="region of interest" description="Disordered" evidence="1">
    <location>
        <begin position="223"/>
        <end position="260"/>
    </location>
</feature>
<feature type="compositionally biased region" description="Basic and acidic residues" evidence="1">
    <location>
        <begin position="223"/>
        <end position="240"/>
    </location>
</feature>
<evidence type="ECO:0000256" key="1">
    <source>
        <dbReference type="SAM" id="MobiDB-lite"/>
    </source>
</evidence>
<sequence length="357" mass="40180">MKKLQKKWSSSSSSLSHSADEPKRRTRVELLESDYTSSETEMETKLNLSLTRALSKESNESNDENSAESSGEVRNIQMKRSKACLDNSETEQSLTRAKLVPSETLISLSSNCSSMSVPPKPMIEIEIGSNVWYQATIIKQTASEVKLSAHQPDAKSRQKLWRRWVFKASNRIWRGSYAKSAWRYLGHGGWTPKNMVKQGQSNRRSAGTREACMVKVKNEEVAKQDARFDPPKGGQKKNDKTSLILTPNDDRHLDGRNSQGANEINDPLARWFALHYKQLLFKKACITNDSEATCLSNLSLEASNPEAGCLSEGFRVHKRRLTYGNHESSFVLLRQCDDTSEPIALVQDTGTFDSKKD</sequence>